<gene>
    <name evidence="1" type="ORF">SEPCBS57363_004426</name>
</gene>
<proteinExistence type="predicted"/>
<keyword evidence="2" id="KW-1185">Reference proteome</keyword>
<evidence type="ECO:0000313" key="1">
    <source>
        <dbReference type="EMBL" id="CAK7271069.1"/>
    </source>
</evidence>
<reference evidence="1 2" key="1">
    <citation type="submission" date="2024-01" db="EMBL/GenBank/DDBJ databases">
        <authorList>
            <person name="Allen C."/>
            <person name="Tagirdzhanova G."/>
        </authorList>
    </citation>
    <scope>NUCLEOTIDE SEQUENCE [LARGE SCALE GENOMIC DNA]</scope>
    <source>
        <strain evidence="1 2">CBS 573.63</strain>
    </source>
</reference>
<evidence type="ECO:0000313" key="2">
    <source>
        <dbReference type="Proteomes" id="UP001642501"/>
    </source>
</evidence>
<organism evidence="1 2">
    <name type="scientific">Sporothrix epigloea</name>
    <dbReference type="NCBI Taxonomy" id="1892477"/>
    <lineage>
        <taxon>Eukaryota</taxon>
        <taxon>Fungi</taxon>
        <taxon>Dikarya</taxon>
        <taxon>Ascomycota</taxon>
        <taxon>Pezizomycotina</taxon>
        <taxon>Sordariomycetes</taxon>
        <taxon>Sordariomycetidae</taxon>
        <taxon>Ophiostomatales</taxon>
        <taxon>Ophiostomataceae</taxon>
        <taxon>Sporothrix</taxon>
    </lineage>
</organism>
<dbReference type="Proteomes" id="UP001642501">
    <property type="component" value="Unassembled WGS sequence"/>
</dbReference>
<sequence>MHRYDLCDIPLKFHVRRFIPAKDDVVSRKWTKKVKLADGDFVFEKRFVELPAFALADANATVEIFRDYFEKNAVGAMLNVAKYSHPIIREHLEAAVEHLHSLPDGDVEKKFLQKFIKLWFCVHLIPEFEKIFRIGNPDNWFTLYVCTFILLSEISFSCQDRRRHAQENWLKQKYTLPEFVGELQFGANIVLCYWHYYRTMDPMDDGWEIFCKTVDPPIKPRAEIESAKGKGKKKVHLTRSQRALVTSHWRNMVETANMMDTSEYRECFEHPLYFVCQMYTKGWQIRDHYRRGQPDDPEDIS</sequence>
<dbReference type="EMBL" id="CAWUOM010000082">
    <property type="protein sequence ID" value="CAK7271069.1"/>
    <property type="molecule type" value="Genomic_DNA"/>
</dbReference>
<comment type="caution">
    <text evidence="1">The sequence shown here is derived from an EMBL/GenBank/DDBJ whole genome shotgun (WGS) entry which is preliminary data.</text>
</comment>
<protein>
    <submittedName>
        <fullName evidence="1">Uncharacterized protein</fullName>
    </submittedName>
</protein>
<accession>A0ABP0DS38</accession>
<name>A0ABP0DS38_9PEZI</name>